<dbReference type="Proteomes" id="UP000237271">
    <property type="component" value="Unassembled WGS sequence"/>
</dbReference>
<reference evidence="1 2" key="1">
    <citation type="journal article" date="2017" name="Genome Biol. Evol.">
        <title>Phytophthora megakarya and P. palmivora, closely related causal agents of cacao black pod rot, underwent increases in genome sizes and gene numbers by different mechanisms.</title>
        <authorList>
            <person name="Ali S.S."/>
            <person name="Shao J."/>
            <person name="Lary D.J."/>
            <person name="Kronmiller B."/>
            <person name="Shen D."/>
            <person name="Strem M.D."/>
            <person name="Amoako-Attah I."/>
            <person name="Akrofi A.Y."/>
            <person name="Begoude B.A."/>
            <person name="Ten Hoopen G.M."/>
            <person name="Coulibaly K."/>
            <person name="Kebe B.I."/>
            <person name="Melnick R.L."/>
            <person name="Guiltinan M.J."/>
            <person name="Tyler B.M."/>
            <person name="Meinhardt L.W."/>
            <person name="Bailey B.A."/>
        </authorList>
    </citation>
    <scope>NUCLEOTIDE SEQUENCE [LARGE SCALE GENOMIC DNA]</scope>
    <source>
        <strain evidence="2">sbr112.9</strain>
    </source>
</reference>
<keyword evidence="2" id="KW-1185">Reference proteome</keyword>
<evidence type="ECO:0000313" key="1">
    <source>
        <dbReference type="EMBL" id="POM58736.1"/>
    </source>
</evidence>
<proteinExistence type="predicted"/>
<dbReference type="PANTHER" id="PTHR46599:SF3">
    <property type="entry name" value="PIGGYBAC TRANSPOSABLE ELEMENT-DERIVED PROTEIN 4"/>
    <property type="match status" value="1"/>
</dbReference>
<evidence type="ECO:0000313" key="2">
    <source>
        <dbReference type="Proteomes" id="UP000237271"/>
    </source>
</evidence>
<dbReference type="AlphaFoldDB" id="A0A2P4WZK3"/>
<gene>
    <name evidence="1" type="ORF">PHPALM_36580</name>
</gene>
<dbReference type="OrthoDB" id="122438at2759"/>
<dbReference type="EMBL" id="NCKW01020167">
    <property type="protein sequence ID" value="POM58736.1"/>
    <property type="molecule type" value="Genomic_DNA"/>
</dbReference>
<protein>
    <submittedName>
        <fullName evidence="1">Uncharacterized protein</fullName>
    </submittedName>
</protein>
<name>A0A2P4WZK3_9STRA</name>
<sequence>MKKKPPKKRPANIERGTLRIQITCKFHATERCGARSLCLTRKVYSEQAEIACPRVPKDYQTLMGDVAEHDQHRLQRPVTFSRISKLINSLIIWVEKLSYVKFLEQLHLQLYQLREEEWEALRRGEGETDAMPSRLSQEQQQIVHLQEATAIGVLGQHSHRAQTTVANFQDYCKNIEGKKRSKKLNANRVFLCDKARYKHNGVFMTCFEMWHKAW</sequence>
<organism evidence="1 2">
    <name type="scientific">Phytophthora palmivora</name>
    <dbReference type="NCBI Taxonomy" id="4796"/>
    <lineage>
        <taxon>Eukaryota</taxon>
        <taxon>Sar</taxon>
        <taxon>Stramenopiles</taxon>
        <taxon>Oomycota</taxon>
        <taxon>Peronosporomycetes</taxon>
        <taxon>Peronosporales</taxon>
        <taxon>Peronosporaceae</taxon>
        <taxon>Phytophthora</taxon>
    </lineage>
</organism>
<dbReference type="PANTHER" id="PTHR46599">
    <property type="entry name" value="PIGGYBAC TRANSPOSABLE ELEMENT-DERIVED PROTEIN 4"/>
    <property type="match status" value="1"/>
</dbReference>
<accession>A0A2P4WZK3</accession>
<comment type="caution">
    <text evidence="1">The sequence shown here is derived from an EMBL/GenBank/DDBJ whole genome shotgun (WGS) entry which is preliminary data.</text>
</comment>